<evidence type="ECO:0000313" key="5">
    <source>
        <dbReference type="Proteomes" id="UP000054937"/>
    </source>
</evidence>
<dbReference type="InParanoid" id="A0A0V0R6M9"/>
<gene>
    <name evidence="4" type="ORF">PPERSA_08526</name>
</gene>
<dbReference type="EMBL" id="LDAU01000040">
    <property type="protein sequence ID" value="KRX10123.1"/>
    <property type="molecule type" value="Genomic_DNA"/>
</dbReference>
<evidence type="ECO:0000313" key="4">
    <source>
        <dbReference type="EMBL" id="KRX10123.1"/>
    </source>
</evidence>
<dbReference type="Pfam" id="PF08311">
    <property type="entry name" value="Mad3_BUB1_I"/>
    <property type="match status" value="1"/>
</dbReference>
<organism evidence="4 5">
    <name type="scientific">Pseudocohnilembus persalinus</name>
    <name type="common">Ciliate</name>
    <dbReference type="NCBI Taxonomy" id="266149"/>
    <lineage>
        <taxon>Eukaryota</taxon>
        <taxon>Sar</taxon>
        <taxon>Alveolata</taxon>
        <taxon>Ciliophora</taxon>
        <taxon>Intramacronucleata</taxon>
        <taxon>Oligohymenophorea</taxon>
        <taxon>Scuticociliatia</taxon>
        <taxon>Philasterida</taxon>
        <taxon>Pseudocohnilembidae</taxon>
        <taxon>Pseudocohnilembus</taxon>
    </lineage>
</organism>
<feature type="region of interest" description="Disordered" evidence="2">
    <location>
        <begin position="920"/>
        <end position="953"/>
    </location>
</feature>
<keyword evidence="5" id="KW-1185">Reference proteome</keyword>
<protein>
    <recommendedName>
        <fullName evidence="3">BUB1 N-terminal domain-containing protein</fullName>
    </recommendedName>
</protein>
<feature type="region of interest" description="Disordered" evidence="2">
    <location>
        <begin position="1212"/>
        <end position="1240"/>
    </location>
</feature>
<dbReference type="Proteomes" id="UP000054937">
    <property type="component" value="Unassembled WGS sequence"/>
</dbReference>
<sequence>MQNNNNQLGNSENLLNSIRFSEISPSSINIFEKQCAQTDTKFQSLSLNSEKYNYRKTDQPNLQNNKICNFIKKNNQKDKVNDFSQTFEGQQQESIEKQSQIEINQAKEKYQKFSFKVYGPNSYRYFRSIEKCIEYFSDNLKNCPYKKNSSFVRMMIKFAFMTPDTEQILLFLLAQGIGTHDLVLYSAILKYYEQQREFRKAQKIVENMNKNMMEICSQEFHKFQQNFTSRLKMYILTDFNEKQPIIQNSDELNKYIENNPYHEFSPKFIDPLTRKTINYYKENDKQNSKKIIKYKSKVLEAFGLIQKQYQEDSQQLNNDEEIEEFDIDFENEYLEKQKQDFFQNGDFYNLNEKSKKIKEDDDIYSPIKLKLRFDPLYLPEETPEKAENDIWVMEENRKNLHNQIPYLVDKYYSLCQRYGYNEKENPVYFQSEMKNKQQQEIKEKTLFYDFMLKNLNNLDDFSIDNQKSQQLTTNELYQKDKCEHIDNLLNEKTQTATNLVNKYNDDIFQNQETRNFQPYMSQNNINNNCKNNNEEDEDISKHGHNISLKNIIKTNQIELNNKNTNSQINESNQSTLNFQNIQNKNMYQFKRNQTEQKNIVNSEQKIAFSVKKINNNIQNMIQFTKQGNKQLQQIGEQYQNALKGLQDELTILEKKNNSLFNNQQTSQQEKCQKYFQKVQNLIQVELEKQQDLEDFERKKSMIKNQKNTSPNNKQYNLFQQENLNPTKKNILFDLSVSQKKVNKNQENFNLFNNNINNGVNKNKNYLNSSNFKSPVQLLQKQESKNSVEDFGILFTNKTLNYDIENEKKADNQLIQDNNRNQVQKIDQFQNKVDSQGSFVIKTNSTPNSLQQKLSHENNNNIYKVQQQYNPSEKIELNSVTLIKQNSDFFTPQQNLYQQQIFQTPQQNPYKNNQEVGQQHLSNNNFGEQSYSQNNQQLQQQQQNTSSDSFLYNENLSPFRNNQVQNYHVNLFQHSQNQEINYLDQSQNNIQSNQNFEQQANFYTSVQFINQEDLSRNLNFQKKHKNNKKFKKKKAEIQKLRNNKEIQEQNSQSEYQIQYSQPIVQNQDSNQNFQYLNSLQNSNRKSNFFDKNEDFSLSFSSLQKVKQKQNHKPKSTIFKEFYEEKSDEQLKDKREDEQQNFNVNKFQNSILKSECEDNDISNIQSDEKDDQNQQQQVYKFVPQIGLSQNPEYNQENIPPSPEFTLQNNSLIQDNYSDTQNSDNEFENNEQNNSSNQNNNINQEISNDFSFEIFRQEQNNQQQYQQEENIIFQQYDMQLVNQQIAQKQKAQQRKPLQPLVVMKPVEAQRNLTIQNQNQSQSQYQNQNQGQSQSQNQNQNQNNISTNSSDINRQIQIPILNTDFEITNNSNKDYIVQSNNENQNNSQNQMQIHSQSTSENDFQDKISDENQQINNKINDIDNSEETKNQEENQVNQNLNQNFLSTNQFSQKVPSLSPITEIYSSANSNYLSPNFNNLNKNLNQKQNKVQGLQLTQFKNLNKKINHQNNSEEKKLAAQFYSNSQNANVNEKNQQ</sequence>
<evidence type="ECO:0000256" key="1">
    <source>
        <dbReference type="SAM" id="Coils"/>
    </source>
</evidence>
<feature type="coiled-coil region" evidence="1">
    <location>
        <begin position="628"/>
        <end position="662"/>
    </location>
</feature>
<dbReference type="InterPro" id="IPR013212">
    <property type="entry name" value="Mad3/Bub1_I"/>
</dbReference>
<feature type="coiled-coil region" evidence="1">
    <location>
        <begin position="1403"/>
        <end position="1437"/>
    </location>
</feature>
<feature type="region of interest" description="Disordered" evidence="2">
    <location>
        <begin position="1373"/>
        <end position="1399"/>
    </location>
</feature>
<accession>A0A0V0R6M9</accession>
<feature type="compositionally biased region" description="Low complexity" evidence="2">
    <location>
        <begin position="1227"/>
        <end position="1240"/>
    </location>
</feature>
<dbReference type="OMA" id="KAENDIW"/>
<feature type="domain" description="BUB1 N-terminal" evidence="3">
    <location>
        <begin position="122"/>
        <end position="206"/>
    </location>
</feature>
<proteinExistence type="predicted"/>
<feature type="coiled-coil region" evidence="1">
    <location>
        <begin position="1022"/>
        <end position="1051"/>
    </location>
</feature>
<feature type="compositionally biased region" description="Low complexity" evidence="2">
    <location>
        <begin position="928"/>
        <end position="948"/>
    </location>
</feature>
<feature type="compositionally biased region" description="Low complexity" evidence="2">
    <location>
        <begin position="1314"/>
        <end position="1346"/>
    </location>
</feature>
<name>A0A0V0R6M9_PSEPJ</name>
<feature type="compositionally biased region" description="Low complexity" evidence="2">
    <location>
        <begin position="1374"/>
        <end position="1393"/>
    </location>
</feature>
<keyword evidence="1" id="KW-0175">Coiled coil</keyword>
<evidence type="ECO:0000256" key="2">
    <source>
        <dbReference type="SAM" id="MobiDB-lite"/>
    </source>
</evidence>
<reference evidence="4 5" key="1">
    <citation type="journal article" date="2015" name="Sci. Rep.">
        <title>Genome of the facultative scuticociliatosis pathogen Pseudocohnilembus persalinus provides insight into its virulence through horizontal gene transfer.</title>
        <authorList>
            <person name="Xiong J."/>
            <person name="Wang G."/>
            <person name="Cheng J."/>
            <person name="Tian M."/>
            <person name="Pan X."/>
            <person name="Warren A."/>
            <person name="Jiang C."/>
            <person name="Yuan D."/>
            <person name="Miao W."/>
        </authorList>
    </citation>
    <scope>NUCLEOTIDE SEQUENCE [LARGE SCALE GENOMIC DNA]</scope>
    <source>
        <strain evidence="4">36N120E</strain>
    </source>
</reference>
<evidence type="ECO:0000259" key="3">
    <source>
        <dbReference type="Pfam" id="PF08311"/>
    </source>
</evidence>
<feature type="region of interest" description="Disordered" evidence="2">
    <location>
        <begin position="1314"/>
        <end position="1347"/>
    </location>
</feature>
<comment type="caution">
    <text evidence="4">The sequence shown here is derived from an EMBL/GenBank/DDBJ whole genome shotgun (WGS) entry which is preliminary data.</text>
</comment>